<dbReference type="RefSeq" id="WP_149279858.1">
    <property type="nucleotide sequence ID" value="NZ_CP043506.1"/>
</dbReference>
<keyword evidence="3" id="KW-1185">Reference proteome</keyword>
<dbReference type="AlphaFoldDB" id="A0A5C1YRC3"/>
<reference evidence="2 3" key="1">
    <citation type="submission" date="2019-09" db="EMBL/GenBank/DDBJ databases">
        <title>Genome sequencing of strain KACC 21233.</title>
        <authorList>
            <person name="Heo J."/>
            <person name="Kim S.-J."/>
            <person name="Kim J.-S."/>
            <person name="Hong S.-B."/>
            <person name="Kwon S.-W."/>
        </authorList>
    </citation>
    <scope>NUCLEOTIDE SEQUENCE [LARGE SCALE GENOMIC DNA]</scope>
    <source>
        <strain evidence="2 3">KACC 21233</strain>
    </source>
</reference>
<dbReference type="KEGG" id="acek:FLP30_11055"/>
<evidence type="ECO:0000313" key="2">
    <source>
        <dbReference type="EMBL" id="QEO18195.1"/>
    </source>
</evidence>
<dbReference type="Proteomes" id="UP000324536">
    <property type="component" value="Chromosome"/>
</dbReference>
<dbReference type="SUPFAM" id="SSF46785">
    <property type="entry name" value="Winged helix' DNA-binding domain"/>
    <property type="match status" value="1"/>
</dbReference>
<organism evidence="2 3">
    <name type="scientific">Acetobacter vaccinii</name>
    <dbReference type="NCBI Taxonomy" id="2592655"/>
    <lineage>
        <taxon>Bacteria</taxon>
        <taxon>Pseudomonadati</taxon>
        <taxon>Pseudomonadota</taxon>
        <taxon>Alphaproteobacteria</taxon>
        <taxon>Acetobacterales</taxon>
        <taxon>Acetobacteraceae</taxon>
        <taxon>Acetobacter</taxon>
    </lineage>
</organism>
<protein>
    <recommendedName>
        <fullName evidence="4">Fur family transcriptional regulator</fullName>
    </recommendedName>
</protein>
<evidence type="ECO:0000256" key="1">
    <source>
        <dbReference type="SAM" id="MobiDB-lite"/>
    </source>
</evidence>
<evidence type="ECO:0000313" key="3">
    <source>
        <dbReference type="Proteomes" id="UP000324536"/>
    </source>
</evidence>
<accession>A0A5C1YRC3</accession>
<dbReference type="InterPro" id="IPR036390">
    <property type="entry name" value="WH_DNA-bd_sf"/>
</dbReference>
<dbReference type="OrthoDB" id="7262461at2"/>
<name>A0A5C1YRC3_9PROT</name>
<gene>
    <name evidence="2" type="ORF">FLP30_11055</name>
</gene>
<proteinExistence type="predicted"/>
<feature type="region of interest" description="Disordered" evidence="1">
    <location>
        <begin position="1"/>
        <end position="20"/>
    </location>
</feature>
<sequence length="195" mass="21332">MQFYSDRRRSPPGPDAIRPEFTVNSTRLNHLKERCKSAGLSASGVRLLVLHALLCSQPAPSAVTLQRTLDQMLGQHHTPGIASVQRALNSLATHGIVERTVGEDRIFHYVLPYNVEQTNNDKPEPLLTFVDADTGQKTLCNEPELTSLLRLVASQCGYSLKAAAMTVAAENVMSCPRAGRCQEVSCANRSMQKCA</sequence>
<dbReference type="EMBL" id="CP043506">
    <property type="protein sequence ID" value="QEO18195.1"/>
    <property type="molecule type" value="Genomic_DNA"/>
</dbReference>
<dbReference type="InterPro" id="IPR036388">
    <property type="entry name" value="WH-like_DNA-bd_sf"/>
</dbReference>
<evidence type="ECO:0008006" key="4">
    <source>
        <dbReference type="Google" id="ProtNLM"/>
    </source>
</evidence>
<dbReference type="Gene3D" id="1.10.10.10">
    <property type="entry name" value="Winged helix-like DNA-binding domain superfamily/Winged helix DNA-binding domain"/>
    <property type="match status" value="1"/>
</dbReference>